<proteinExistence type="inferred from homology"/>
<dbReference type="GO" id="GO:0046557">
    <property type="term" value="F:glucan endo-1,6-beta-glucosidase activity"/>
    <property type="evidence" value="ECO:0007669"/>
    <property type="project" value="UniProtKB-EC"/>
</dbReference>
<feature type="chain" id="PRO_5034168326" description="glucan endo-1,6-beta-glucosidase" evidence="18">
    <location>
        <begin position="20"/>
        <end position="415"/>
    </location>
</feature>
<comment type="subcellular location">
    <subcellularLocation>
        <location evidence="1">Secreted</location>
    </subcellularLocation>
</comment>
<comment type="catalytic activity">
    <reaction evidence="11">
        <text>Random hydrolysis of (1-&gt;6)-linkages in (1-&gt;6)-beta-D-glucans.</text>
        <dbReference type="EC" id="3.2.1.75"/>
    </reaction>
</comment>
<protein>
    <recommendedName>
        <fullName evidence="13">glucan endo-1,6-beta-glucosidase</fullName>
        <ecNumber evidence="13">3.2.1.75</ecNumber>
    </recommendedName>
    <alternativeName>
        <fullName evidence="15">Beta-1,6-glucanase B</fullName>
    </alternativeName>
    <alternativeName>
        <fullName evidence="14">Endo-1,6-beta-D-glucanase B</fullName>
    </alternativeName>
    <alternativeName>
        <fullName evidence="16">Endo-1,6-beta-glucanase B</fullName>
    </alternativeName>
</protein>
<dbReference type="FunFam" id="3.20.20.80:FF:000269">
    <property type="entry name" value="Probable glucan endo-1,6-beta-glucosidase B"/>
    <property type="match status" value="1"/>
</dbReference>
<dbReference type="EC" id="3.2.1.75" evidence="13"/>
<dbReference type="EMBL" id="JAADYS010000877">
    <property type="protein sequence ID" value="KAF4466414.1"/>
    <property type="molecule type" value="Genomic_DNA"/>
</dbReference>
<dbReference type="PANTHER" id="PTHR31297:SF39">
    <property type="entry name" value="GLUCAN ENDO-1,6-BETA-GLUCOSIDASE B"/>
    <property type="match status" value="1"/>
</dbReference>
<keyword evidence="7" id="KW-0119">Carbohydrate metabolism</keyword>
<accession>A0A8H4LEB6</accession>
<dbReference type="GO" id="GO:0009986">
    <property type="term" value="C:cell surface"/>
    <property type="evidence" value="ECO:0007669"/>
    <property type="project" value="TreeGrafter"/>
</dbReference>
<dbReference type="InterPro" id="IPR017853">
    <property type="entry name" value="GH"/>
</dbReference>
<keyword evidence="10" id="KW-0624">Polysaccharide degradation</keyword>
<dbReference type="InterPro" id="IPR001547">
    <property type="entry name" value="Glyco_hydro_5"/>
</dbReference>
<evidence type="ECO:0000256" key="16">
    <source>
        <dbReference type="ARBA" id="ARBA00043257"/>
    </source>
</evidence>
<keyword evidence="8 17" id="KW-0326">Glycosidase</keyword>
<dbReference type="OrthoDB" id="1887033at2759"/>
<evidence type="ECO:0000256" key="9">
    <source>
        <dbReference type="ARBA" id="ARBA00023316"/>
    </source>
</evidence>
<name>A0A8H4LEB6_9HYPO</name>
<evidence type="ECO:0000256" key="8">
    <source>
        <dbReference type="ARBA" id="ARBA00023295"/>
    </source>
</evidence>
<evidence type="ECO:0000256" key="14">
    <source>
        <dbReference type="ARBA" id="ARBA00041472"/>
    </source>
</evidence>
<evidence type="ECO:0000256" key="1">
    <source>
        <dbReference type="ARBA" id="ARBA00004613"/>
    </source>
</evidence>
<dbReference type="Proteomes" id="UP000554235">
    <property type="component" value="Unassembled WGS sequence"/>
</dbReference>
<reference evidence="20 21" key="1">
    <citation type="submission" date="2020-01" db="EMBL/GenBank/DDBJ databases">
        <title>Identification and distribution of gene clusters putatively required for synthesis of sphingolipid metabolism inhibitors in phylogenetically diverse species of the filamentous fungus Fusarium.</title>
        <authorList>
            <person name="Kim H.-S."/>
            <person name="Busman M."/>
            <person name="Brown D.W."/>
            <person name="Divon H."/>
            <person name="Uhlig S."/>
            <person name="Proctor R.H."/>
        </authorList>
    </citation>
    <scope>NUCLEOTIDE SEQUENCE [LARGE SCALE GENOMIC DNA]</scope>
    <source>
        <strain evidence="20 21">NRRL 20459</strain>
    </source>
</reference>
<dbReference type="GO" id="GO:0004338">
    <property type="term" value="F:glucan exo-1,3-beta-glucosidase activity"/>
    <property type="evidence" value="ECO:0007669"/>
    <property type="project" value="TreeGrafter"/>
</dbReference>
<evidence type="ECO:0000256" key="7">
    <source>
        <dbReference type="ARBA" id="ARBA00023277"/>
    </source>
</evidence>
<dbReference type="Pfam" id="PF00150">
    <property type="entry name" value="Cellulase"/>
    <property type="match status" value="1"/>
</dbReference>
<evidence type="ECO:0000313" key="20">
    <source>
        <dbReference type="EMBL" id="KAF4466414.1"/>
    </source>
</evidence>
<keyword evidence="9" id="KW-0961">Cell wall biogenesis/degradation</keyword>
<evidence type="ECO:0000256" key="18">
    <source>
        <dbReference type="SAM" id="SignalP"/>
    </source>
</evidence>
<keyword evidence="6" id="KW-0325">Glycoprotein</keyword>
<keyword evidence="5 17" id="KW-0378">Hydrolase</keyword>
<keyword evidence="4 18" id="KW-0732">Signal</keyword>
<dbReference type="PANTHER" id="PTHR31297">
    <property type="entry name" value="GLUCAN ENDO-1,6-BETA-GLUCOSIDASE B"/>
    <property type="match status" value="1"/>
</dbReference>
<comment type="caution">
    <text evidence="20">The sequence shown here is derived from an EMBL/GenBank/DDBJ whole genome shotgun (WGS) entry which is preliminary data.</text>
</comment>
<dbReference type="GO" id="GO:0009251">
    <property type="term" value="P:glucan catabolic process"/>
    <property type="evidence" value="ECO:0007669"/>
    <property type="project" value="TreeGrafter"/>
</dbReference>
<dbReference type="GO" id="GO:0071555">
    <property type="term" value="P:cell wall organization"/>
    <property type="evidence" value="ECO:0007669"/>
    <property type="project" value="UniProtKB-KW"/>
</dbReference>
<evidence type="ECO:0000256" key="10">
    <source>
        <dbReference type="ARBA" id="ARBA00023326"/>
    </source>
</evidence>
<evidence type="ECO:0000256" key="17">
    <source>
        <dbReference type="RuleBase" id="RU361153"/>
    </source>
</evidence>
<evidence type="ECO:0000256" key="4">
    <source>
        <dbReference type="ARBA" id="ARBA00022729"/>
    </source>
</evidence>
<keyword evidence="3" id="KW-0964">Secreted</keyword>
<evidence type="ECO:0000256" key="15">
    <source>
        <dbReference type="ARBA" id="ARBA00042025"/>
    </source>
</evidence>
<evidence type="ECO:0000256" key="3">
    <source>
        <dbReference type="ARBA" id="ARBA00022525"/>
    </source>
</evidence>
<keyword evidence="21" id="KW-1185">Reference proteome</keyword>
<evidence type="ECO:0000256" key="13">
    <source>
        <dbReference type="ARBA" id="ARBA00038935"/>
    </source>
</evidence>
<dbReference type="SUPFAM" id="SSF51445">
    <property type="entry name" value="(Trans)glycosidases"/>
    <property type="match status" value="1"/>
</dbReference>
<gene>
    <name evidence="20" type="ORF">FALBO_6735</name>
</gene>
<evidence type="ECO:0000256" key="12">
    <source>
        <dbReference type="ARBA" id="ARBA00037628"/>
    </source>
</evidence>
<evidence type="ECO:0000313" key="21">
    <source>
        <dbReference type="Proteomes" id="UP000554235"/>
    </source>
</evidence>
<organism evidence="20 21">
    <name type="scientific">Fusarium albosuccineum</name>
    <dbReference type="NCBI Taxonomy" id="1237068"/>
    <lineage>
        <taxon>Eukaryota</taxon>
        <taxon>Fungi</taxon>
        <taxon>Dikarya</taxon>
        <taxon>Ascomycota</taxon>
        <taxon>Pezizomycotina</taxon>
        <taxon>Sordariomycetes</taxon>
        <taxon>Hypocreomycetidae</taxon>
        <taxon>Hypocreales</taxon>
        <taxon>Nectriaceae</taxon>
        <taxon>Fusarium</taxon>
        <taxon>Fusarium decemcellulare species complex</taxon>
    </lineage>
</organism>
<evidence type="ECO:0000256" key="6">
    <source>
        <dbReference type="ARBA" id="ARBA00023180"/>
    </source>
</evidence>
<feature type="signal peptide" evidence="18">
    <location>
        <begin position="1"/>
        <end position="19"/>
    </location>
</feature>
<dbReference type="InterPro" id="IPR050386">
    <property type="entry name" value="Glycosyl_hydrolase_5"/>
</dbReference>
<evidence type="ECO:0000256" key="5">
    <source>
        <dbReference type="ARBA" id="ARBA00022801"/>
    </source>
</evidence>
<comment type="similarity">
    <text evidence="2 17">Belongs to the glycosyl hydrolase 5 (cellulase A) family.</text>
</comment>
<evidence type="ECO:0000259" key="19">
    <source>
        <dbReference type="Pfam" id="PF00150"/>
    </source>
</evidence>
<feature type="domain" description="Glycoside hydrolase family 5" evidence="19">
    <location>
        <begin position="95"/>
        <end position="385"/>
    </location>
</feature>
<dbReference type="Gene3D" id="3.20.20.80">
    <property type="entry name" value="Glycosidases"/>
    <property type="match status" value="1"/>
</dbReference>
<dbReference type="GO" id="GO:0005576">
    <property type="term" value="C:extracellular region"/>
    <property type="evidence" value="ECO:0007669"/>
    <property type="project" value="UniProtKB-SubCell"/>
</dbReference>
<sequence>MLTSTFFAALAALASSAHAWLPNDNSNSDLSKRDTKLFTYPLQKGSSNKRWLSGNAKIRGVNLGSLFIYEPWIDSGEWANTGCAGEKSEFDCVMNKGQETADKGFQGHWERWITQSDLDEMVSYGLNTIRVPLGYWFKEDLVDQSEHFPRGGLSYLTQLCGWASDRGLYIILDLHGAPGAQEPNQPFTGQYAPEVGFYNDHNYGRAVEWLEWIVDIVHTQNEYRNVGMIELVNEPLNWDKAVDSLRQTFYPNAIQAIRKVEDNLKVANNDRLHIQMMGSLWGSGNPTEFLSDTTFTAYDDHRYLKWDTSVEVSQDAYIQKSCSDDRNTDGPTIVGEWSIAVPDNVEQTDAWKPQDHKDFYTKWFSAQVHAYEQHTLGWVFWTWKASLGDDYRWSYRDAVRAGVIPKDLGSLPSVC</sequence>
<dbReference type="AlphaFoldDB" id="A0A8H4LEB6"/>
<comment type="function">
    <text evidence="12">Beta-glucanases participate in the metabolism of beta-glucan, the main structural component of the cell wall. Acts on lutean, pustulan and 1,6-oligo-beta-D-glucosides.</text>
</comment>
<evidence type="ECO:0000256" key="2">
    <source>
        <dbReference type="ARBA" id="ARBA00005641"/>
    </source>
</evidence>
<evidence type="ECO:0000256" key="11">
    <source>
        <dbReference type="ARBA" id="ARBA00036633"/>
    </source>
</evidence>